<name>A0A0G1Z369_9BACT</name>
<dbReference type="Proteomes" id="UP000034588">
    <property type="component" value="Unassembled WGS sequence"/>
</dbReference>
<reference evidence="1 2" key="1">
    <citation type="journal article" date="2015" name="Nature">
        <title>rRNA introns, odd ribosomes, and small enigmatic genomes across a large radiation of phyla.</title>
        <authorList>
            <person name="Brown C.T."/>
            <person name="Hug L.A."/>
            <person name="Thomas B.C."/>
            <person name="Sharon I."/>
            <person name="Castelle C.J."/>
            <person name="Singh A."/>
            <person name="Wilkins M.J."/>
            <person name="Williams K.H."/>
            <person name="Banfield J.F."/>
        </authorList>
    </citation>
    <scope>NUCLEOTIDE SEQUENCE [LARGE SCALE GENOMIC DNA]</scope>
</reference>
<proteinExistence type="predicted"/>
<sequence>MSSLYLSIDLDVFACAVGTHFLVDRMKPHFDRIMGEVVRRDTAERRVKVVMSHEKLLPAINRSGCTELWNVDYHSDLENAVDTIQEPWRCDEVDCGTWVSFVHWRKTGKFVWVQPHGSSWNNRNEGRCDSHRCLPDGNPFIQTDLTDWSRTKVHNLSITIPWSKVTHVGIAGSPDYTCLDCLKKLVAEASPEIQTWFKRKTVFLRASQWLHTNSKILRTPCLLSSASQIC</sequence>
<gene>
    <name evidence="1" type="ORF">UY48_C0003G0036</name>
</gene>
<evidence type="ECO:0000313" key="2">
    <source>
        <dbReference type="Proteomes" id="UP000034588"/>
    </source>
</evidence>
<protein>
    <submittedName>
        <fullName evidence="1">Uncharacterized protein</fullName>
    </submittedName>
</protein>
<comment type="caution">
    <text evidence="1">The sequence shown here is derived from an EMBL/GenBank/DDBJ whole genome shotgun (WGS) entry which is preliminary data.</text>
</comment>
<dbReference type="AlphaFoldDB" id="A0A0G1Z369"/>
<organism evidence="1 2">
    <name type="scientific">Candidatus Gottesmanbacteria bacterium GW2011_GWB1_49_7</name>
    <dbReference type="NCBI Taxonomy" id="1618448"/>
    <lineage>
        <taxon>Bacteria</taxon>
        <taxon>Candidatus Gottesmaniibacteriota</taxon>
    </lineage>
</organism>
<accession>A0A0G1Z369</accession>
<evidence type="ECO:0000313" key="1">
    <source>
        <dbReference type="EMBL" id="KKW13214.1"/>
    </source>
</evidence>
<dbReference type="EMBL" id="LCQD01000003">
    <property type="protein sequence ID" value="KKW13214.1"/>
    <property type="molecule type" value="Genomic_DNA"/>
</dbReference>